<keyword evidence="3 6" id="KW-0949">S-adenosyl-L-methionine</keyword>
<dbReference type="InterPro" id="IPR001525">
    <property type="entry name" value="C5_MeTfrase"/>
</dbReference>
<dbReference type="PROSITE" id="PS51679">
    <property type="entry name" value="SAM_MT_C5"/>
    <property type="match status" value="1"/>
</dbReference>
<dbReference type="PROSITE" id="PS00095">
    <property type="entry name" value="C5_MTASE_2"/>
    <property type="match status" value="1"/>
</dbReference>
<name>A0A1Y6CY09_9GAMM</name>
<dbReference type="PANTHER" id="PTHR10629:SF52">
    <property type="entry name" value="DNA (CYTOSINE-5)-METHYLTRANSFERASE 1"/>
    <property type="match status" value="1"/>
</dbReference>
<dbReference type="GO" id="GO:0044027">
    <property type="term" value="P:negative regulation of gene expression via chromosomal CpG island methylation"/>
    <property type="evidence" value="ECO:0007669"/>
    <property type="project" value="TreeGrafter"/>
</dbReference>
<reference evidence="9 10" key="1">
    <citation type="submission" date="2016-12" db="EMBL/GenBank/DDBJ databases">
        <authorList>
            <person name="Song W.-J."/>
            <person name="Kurnit D.M."/>
        </authorList>
    </citation>
    <scope>NUCLEOTIDE SEQUENCE [LARGE SCALE GENOMIC DNA]</scope>
    <source>
        <strain evidence="9 10">175</strain>
    </source>
</reference>
<organism evidence="9 10">
    <name type="scientific">Methylomagnum ishizawai</name>
    <dbReference type="NCBI Taxonomy" id="1760988"/>
    <lineage>
        <taxon>Bacteria</taxon>
        <taxon>Pseudomonadati</taxon>
        <taxon>Pseudomonadota</taxon>
        <taxon>Gammaproteobacteria</taxon>
        <taxon>Methylococcales</taxon>
        <taxon>Methylococcaceae</taxon>
        <taxon>Methylomagnum</taxon>
    </lineage>
</organism>
<sequence length="320" mass="35182">MAFSSLEICAGAGGQALGLEQAGFRHESLVEIDAAACQTLKLNRAHWRVVEGDLRDYSASAWRGIELLAGGVPCPPFSKAGKQLGREDERDLFPEALRLIAESQPRAVMLENVRGLLDAVFDDYRAKLVRDLKKLGYHAEWRLLNASDFGVPQLRPRVVCVALEKNAARYFDWPTPRDTPPLTVGEALYDLMAENGWHGAQEWRERACDIAPTLVGGSKKHGGPDLGPTRAKKAWAALGVDGMGILDSAPQRDFVGMPRLTVRMAARIQGFPDDWLFSGKKTAAYRQVGNAFPPPVARVVGIQIWTALESEARSKLQKRA</sequence>
<dbReference type="STRING" id="1760988.SAMN02949497_2536"/>
<dbReference type="Gene3D" id="3.90.120.10">
    <property type="entry name" value="DNA Methylase, subunit A, domain 2"/>
    <property type="match status" value="1"/>
</dbReference>
<evidence type="ECO:0000256" key="8">
    <source>
        <dbReference type="RuleBase" id="RU000417"/>
    </source>
</evidence>
<dbReference type="GO" id="GO:0003677">
    <property type="term" value="F:DNA binding"/>
    <property type="evidence" value="ECO:0007669"/>
    <property type="project" value="TreeGrafter"/>
</dbReference>
<dbReference type="InterPro" id="IPR031303">
    <property type="entry name" value="C5_meth_CS"/>
</dbReference>
<dbReference type="GO" id="GO:0009307">
    <property type="term" value="P:DNA restriction-modification system"/>
    <property type="evidence" value="ECO:0007669"/>
    <property type="project" value="UniProtKB-KW"/>
</dbReference>
<evidence type="ECO:0000313" key="10">
    <source>
        <dbReference type="Proteomes" id="UP000192923"/>
    </source>
</evidence>
<dbReference type="InterPro" id="IPR029063">
    <property type="entry name" value="SAM-dependent_MTases_sf"/>
</dbReference>
<dbReference type="NCBIfam" id="TIGR00675">
    <property type="entry name" value="dcm"/>
    <property type="match status" value="1"/>
</dbReference>
<dbReference type="GO" id="GO:0032259">
    <property type="term" value="P:methylation"/>
    <property type="evidence" value="ECO:0007669"/>
    <property type="project" value="UniProtKB-KW"/>
</dbReference>
<keyword evidence="10" id="KW-1185">Reference proteome</keyword>
<dbReference type="PROSITE" id="PS00094">
    <property type="entry name" value="C5_MTASE_1"/>
    <property type="match status" value="1"/>
</dbReference>
<dbReference type="CDD" id="cd00315">
    <property type="entry name" value="Cyt_C5_DNA_methylase"/>
    <property type="match status" value="1"/>
</dbReference>
<dbReference type="SUPFAM" id="SSF53335">
    <property type="entry name" value="S-adenosyl-L-methionine-dependent methyltransferases"/>
    <property type="match status" value="1"/>
</dbReference>
<dbReference type="EC" id="2.1.1.37" evidence="8"/>
<evidence type="ECO:0000256" key="1">
    <source>
        <dbReference type="ARBA" id="ARBA00022603"/>
    </source>
</evidence>
<dbReference type="RefSeq" id="WP_085213199.1">
    <property type="nucleotide sequence ID" value="NZ_FXAM01000001.1"/>
</dbReference>
<dbReference type="PANTHER" id="PTHR10629">
    <property type="entry name" value="CYTOSINE-SPECIFIC METHYLTRANSFERASE"/>
    <property type="match status" value="1"/>
</dbReference>
<comment type="catalytic activity">
    <reaction evidence="5 8">
        <text>a 2'-deoxycytidine in DNA + S-adenosyl-L-methionine = a 5-methyl-2'-deoxycytidine in DNA + S-adenosyl-L-homocysteine + H(+)</text>
        <dbReference type="Rhea" id="RHEA:13681"/>
        <dbReference type="Rhea" id="RHEA-COMP:11369"/>
        <dbReference type="Rhea" id="RHEA-COMP:11370"/>
        <dbReference type="ChEBI" id="CHEBI:15378"/>
        <dbReference type="ChEBI" id="CHEBI:57856"/>
        <dbReference type="ChEBI" id="CHEBI:59789"/>
        <dbReference type="ChEBI" id="CHEBI:85452"/>
        <dbReference type="ChEBI" id="CHEBI:85454"/>
        <dbReference type="EC" id="2.1.1.37"/>
    </reaction>
</comment>
<keyword evidence="2 6" id="KW-0808">Transferase</keyword>
<dbReference type="REBASE" id="218956">
    <property type="entry name" value="M.Msp175ORF2536P"/>
</dbReference>
<comment type="similarity">
    <text evidence="6 7">Belongs to the class I-like SAM-binding methyltransferase superfamily. C5-methyltransferase family.</text>
</comment>
<dbReference type="OrthoDB" id="9813719at2"/>
<protein>
    <recommendedName>
        <fullName evidence="8">Cytosine-specific methyltransferase</fullName>
        <ecNumber evidence="8">2.1.1.37</ecNumber>
    </recommendedName>
</protein>
<dbReference type="InterPro" id="IPR050390">
    <property type="entry name" value="C5-Methyltransferase"/>
</dbReference>
<dbReference type="GO" id="GO:0003886">
    <property type="term" value="F:DNA (cytosine-5-)-methyltransferase activity"/>
    <property type="evidence" value="ECO:0007669"/>
    <property type="project" value="UniProtKB-EC"/>
</dbReference>
<dbReference type="Pfam" id="PF00145">
    <property type="entry name" value="DNA_methylase"/>
    <property type="match status" value="1"/>
</dbReference>
<evidence type="ECO:0000256" key="5">
    <source>
        <dbReference type="ARBA" id="ARBA00047422"/>
    </source>
</evidence>
<dbReference type="PRINTS" id="PR00105">
    <property type="entry name" value="C5METTRFRASE"/>
</dbReference>
<dbReference type="EMBL" id="FXAM01000001">
    <property type="protein sequence ID" value="SMF95186.1"/>
    <property type="molecule type" value="Genomic_DNA"/>
</dbReference>
<accession>A0A1Y6CY09</accession>
<proteinExistence type="inferred from homology"/>
<dbReference type="Proteomes" id="UP000192923">
    <property type="component" value="Unassembled WGS sequence"/>
</dbReference>
<feature type="active site" evidence="6">
    <location>
        <position position="74"/>
    </location>
</feature>
<keyword evidence="1 6" id="KW-0489">Methyltransferase</keyword>
<evidence type="ECO:0000256" key="6">
    <source>
        <dbReference type="PROSITE-ProRule" id="PRU01016"/>
    </source>
</evidence>
<evidence type="ECO:0000256" key="4">
    <source>
        <dbReference type="ARBA" id="ARBA00022747"/>
    </source>
</evidence>
<evidence type="ECO:0000256" key="3">
    <source>
        <dbReference type="ARBA" id="ARBA00022691"/>
    </source>
</evidence>
<evidence type="ECO:0000256" key="2">
    <source>
        <dbReference type="ARBA" id="ARBA00022679"/>
    </source>
</evidence>
<dbReference type="Gene3D" id="3.40.50.150">
    <property type="entry name" value="Vaccinia Virus protein VP39"/>
    <property type="match status" value="1"/>
</dbReference>
<dbReference type="AlphaFoldDB" id="A0A1Y6CY09"/>
<evidence type="ECO:0000256" key="7">
    <source>
        <dbReference type="RuleBase" id="RU000416"/>
    </source>
</evidence>
<gene>
    <name evidence="9" type="ORF">SAMN02949497_2536</name>
</gene>
<evidence type="ECO:0000313" key="9">
    <source>
        <dbReference type="EMBL" id="SMF95186.1"/>
    </source>
</evidence>
<keyword evidence="4" id="KW-0680">Restriction system</keyword>
<dbReference type="InterPro" id="IPR018117">
    <property type="entry name" value="C5_DNA_meth_AS"/>
</dbReference>